<gene>
    <name evidence="1" type="ORF">S01H4_13172</name>
</gene>
<organism evidence="1">
    <name type="scientific">marine sediment metagenome</name>
    <dbReference type="NCBI Taxonomy" id="412755"/>
    <lineage>
        <taxon>unclassified sequences</taxon>
        <taxon>metagenomes</taxon>
        <taxon>ecological metagenomes</taxon>
    </lineage>
</organism>
<comment type="caution">
    <text evidence="1">The sequence shown here is derived from an EMBL/GenBank/DDBJ whole genome shotgun (WGS) entry which is preliminary data.</text>
</comment>
<dbReference type="EMBL" id="BART01005812">
    <property type="protein sequence ID" value="GAG54217.1"/>
    <property type="molecule type" value="Genomic_DNA"/>
</dbReference>
<name>X0Z725_9ZZZZ</name>
<feature type="non-terminal residue" evidence="1">
    <location>
        <position position="1"/>
    </location>
</feature>
<protein>
    <submittedName>
        <fullName evidence="1">Uncharacterized protein</fullName>
    </submittedName>
</protein>
<dbReference type="AlphaFoldDB" id="X0Z725"/>
<reference evidence="1" key="1">
    <citation type="journal article" date="2014" name="Front. Microbiol.">
        <title>High frequency of phylogenetically diverse reductive dehalogenase-homologous genes in deep subseafloor sedimentary metagenomes.</title>
        <authorList>
            <person name="Kawai M."/>
            <person name="Futagami T."/>
            <person name="Toyoda A."/>
            <person name="Takaki Y."/>
            <person name="Nishi S."/>
            <person name="Hori S."/>
            <person name="Arai W."/>
            <person name="Tsubouchi T."/>
            <person name="Morono Y."/>
            <person name="Uchiyama I."/>
            <person name="Ito T."/>
            <person name="Fujiyama A."/>
            <person name="Inagaki F."/>
            <person name="Takami H."/>
        </authorList>
    </citation>
    <scope>NUCLEOTIDE SEQUENCE</scope>
    <source>
        <strain evidence="1">Expedition CK06-06</strain>
    </source>
</reference>
<proteinExistence type="predicted"/>
<evidence type="ECO:0000313" key="1">
    <source>
        <dbReference type="EMBL" id="GAG54217.1"/>
    </source>
</evidence>
<sequence>QFVTLVTFGGYDIYGCESQQEAIRFTKQQAMDFIKKFPDGQFIIEDAR</sequence>
<accession>X0Z725</accession>